<dbReference type="Pfam" id="PF25597">
    <property type="entry name" value="SH3_retrovirus"/>
    <property type="match status" value="1"/>
</dbReference>
<dbReference type="PANTHER" id="PTHR11439">
    <property type="entry name" value="GAG-POL-RELATED RETROTRANSPOSON"/>
    <property type="match status" value="1"/>
</dbReference>
<keyword evidence="1" id="KW-0862">Zinc</keyword>
<dbReference type="Gene3D" id="4.10.60.10">
    <property type="entry name" value="Zinc finger, CCHC-type"/>
    <property type="match status" value="1"/>
</dbReference>
<dbReference type="InterPro" id="IPR043502">
    <property type="entry name" value="DNA/RNA_pol_sf"/>
</dbReference>
<dbReference type="Pfam" id="PF13976">
    <property type="entry name" value="gag_pre-integrs"/>
    <property type="match status" value="1"/>
</dbReference>
<dbReference type="Pfam" id="PF07727">
    <property type="entry name" value="RVT_2"/>
    <property type="match status" value="1"/>
</dbReference>
<reference evidence="5" key="1">
    <citation type="submission" date="2021-01" db="EMBL/GenBank/DDBJ databases">
        <authorList>
            <person name="Corre E."/>
            <person name="Pelletier E."/>
            <person name="Niang G."/>
            <person name="Scheremetjew M."/>
            <person name="Finn R."/>
            <person name="Kale V."/>
            <person name="Holt S."/>
            <person name="Cochrane G."/>
            <person name="Meng A."/>
            <person name="Brown T."/>
            <person name="Cohen L."/>
        </authorList>
    </citation>
    <scope>NUCLEOTIDE SEQUENCE</scope>
    <source>
        <strain evidence="5">CCMP722</strain>
    </source>
</reference>
<dbReference type="InterPro" id="IPR036875">
    <property type="entry name" value="Znf_CCHC_sf"/>
</dbReference>
<dbReference type="InterPro" id="IPR057670">
    <property type="entry name" value="SH3_retrovirus"/>
</dbReference>
<dbReference type="Pfam" id="PF00098">
    <property type="entry name" value="zf-CCHC"/>
    <property type="match status" value="1"/>
</dbReference>
<sequence length="1470" mass="161380">MTDKLSAVPALKAGVDFDWWAMTFQSHLLLNKELKPLMVGKRLREPDDPKLAELGEDREALEAILFSALVKAADDHGTQNVLMWQLIRPFQDQVNEGTAAFAALRGYYCPTKMSGAFLLFEKFHDAKIAVGEDLTTFGARLQRMRVDVLGAAPKEARANFEKEMGPLSMTLSLMKALKDMADEKEWDSFRRQVFADMDRGDIVGSLGDYEKVTHSLFGVTNRIKVEAESALEEQKAVAFRAAGVANHGGRAGGGSGGRKTCYNCGTQGHISTDCPKPRVTCDRCGKGGHLAAHCDDVRLARERSAAARAAAGQGGGAPRPIAFMVSGGVRYMDALMRHASPSEGELPRAARVGAGDDALAVYLDTCASEHCFKDKGLFRGLLSPCGPVEVANMELAQAAGIGRAVAVLQCSEGGAWEAAFDRVRLCEDFAANLVSWPRLREKGFTLLENAAGLRHPNGRVFPLVASPMGPRFVTVQQRPRVAMAVAGDAGEGDGRAPPAKQIARKVLWHERLGHLHESGMNDLVNKGKATGVDIKAKVELPVCESCSIMKSHRVSLKGGIRQTLSGKKPALPVTTYVATKHRAREDVHFADFFGPVTPAAIGGFPIVFGTAHARTGVVKVEPLRKKSGLVGALQRYQANVMKIEALRTDNEAVNKSQEVVDWCAKEGIQLSRCAPYTPEQLAKIERMWRTLGEGACAMLHASGLPDEFWALAMDTMAYIYNRTPRASNEENVTPMESLTGLVPDLAHLRVFGCRAYMHVPKARRKKMQAKAKAGIFVGYSPLSHSYRVWVPEDENDVLRGMLYESRDVTFDESWRHGVPRDPVGAAAEVDDDDEVVFQNAADDAGDAGAGDAGAGDAAEDAGGGPGALEDACGTRGEDPTALRRSTRSTRGQQREWWRVEPLPGEADPDETDAGEAAELALEDAVAFVGMVFVGMVRGGDPNNPTVHEALSGPERGQYLESYERERSSQTRRGVFTCIRASEVPAGKRVLPSMVVFVKKQKKDGSLKKYKARICVNGSLQRAGEDYDPGELFAPVARFTSLRVLVSLAAANGWKLRQFDIETAFLYADLDEEVYVRPPRRFEEYDDDGEELAWKLHKSLYGLRQAPRNWYLTFTTWLLEYGFNKSLRDPCVFVYRDSKTGKLEGTMAVHVDDAPTGVAGTDEWYEAFLTALKDKFNFTEGPLEWCLGVEVVHGEGSVLLRQTKYIKDVLARFGMQDCKPASVPLDPGSVFSTADAPQSEGERAEMRGLPYRGLVGSLLYCAVATRPDIAVAVSKISHVMSNPGPTHYRRALHVLRYLKGTMELGIRYSKGEVNNVLTAYSDADHGGCPDTGKSHSGYVCFLNNGPVSWMSKLQQPVAVSTTEAEYYAASYCASEIVFLRGILEDFQFEQKEPTLLLEDNQGAVCLMKNEVMFSRAKHINVRYHQLRDFVKKKIIKVQHCRTDMMTADILTKLLPKATFEKLRSRLLGYSE</sequence>
<feature type="domain" description="Integrase catalytic" evidence="4">
    <location>
        <begin position="568"/>
        <end position="742"/>
    </location>
</feature>
<dbReference type="InterPro" id="IPR013103">
    <property type="entry name" value="RVT_2"/>
</dbReference>
<feature type="region of interest" description="Disordered" evidence="2">
    <location>
        <begin position="843"/>
        <end position="894"/>
    </location>
</feature>
<dbReference type="GO" id="GO:0015074">
    <property type="term" value="P:DNA integration"/>
    <property type="evidence" value="ECO:0007669"/>
    <property type="project" value="InterPro"/>
</dbReference>
<dbReference type="SUPFAM" id="SSF56672">
    <property type="entry name" value="DNA/RNA polymerases"/>
    <property type="match status" value="1"/>
</dbReference>
<evidence type="ECO:0000259" key="3">
    <source>
        <dbReference type="PROSITE" id="PS50158"/>
    </source>
</evidence>
<keyword evidence="1" id="KW-0479">Metal-binding</keyword>
<evidence type="ECO:0000256" key="2">
    <source>
        <dbReference type="SAM" id="MobiDB-lite"/>
    </source>
</evidence>
<evidence type="ECO:0000256" key="1">
    <source>
        <dbReference type="PROSITE-ProRule" id="PRU00047"/>
    </source>
</evidence>
<dbReference type="EMBL" id="HBFA01026444">
    <property type="protein sequence ID" value="CAD8677074.1"/>
    <property type="molecule type" value="Transcribed_RNA"/>
</dbReference>
<accession>A0A7S0RGU7</accession>
<keyword evidence="1" id="KW-0863">Zinc-finger</keyword>
<dbReference type="InterPro" id="IPR001584">
    <property type="entry name" value="Integrase_cat-core"/>
</dbReference>
<organism evidence="5">
    <name type="scientific">Pyramimonas obovata</name>
    <dbReference type="NCBI Taxonomy" id="1411642"/>
    <lineage>
        <taxon>Eukaryota</taxon>
        <taxon>Viridiplantae</taxon>
        <taxon>Chlorophyta</taxon>
        <taxon>Pyramimonadophyceae</taxon>
        <taxon>Pyramimonadales</taxon>
        <taxon>Pyramimonadaceae</taxon>
        <taxon>Pyramimonas</taxon>
        <taxon>Pyramimonas incertae sedis</taxon>
    </lineage>
</organism>
<protein>
    <submittedName>
        <fullName evidence="5">Uncharacterized protein</fullName>
    </submittedName>
</protein>
<dbReference type="InterPro" id="IPR036397">
    <property type="entry name" value="RNaseH_sf"/>
</dbReference>
<dbReference type="GO" id="GO:0003676">
    <property type="term" value="F:nucleic acid binding"/>
    <property type="evidence" value="ECO:0007669"/>
    <property type="project" value="InterPro"/>
</dbReference>
<dbReference type="SUPFAM" id="SSF53098">
    <property type="entry name" value="Ribonuclease H-like"/>
    <property type="match status" value="1"/>
</dbReference>
<dbReference type="GO" id="GO:0008270">
    <property type="term" value="F:zinc ion binding"/>
    <property type="evidence" value="ECO:0007669"/>
    <property type="project" value="UniProtKB-KW"/>
</dbReference>
<dbReference type="CDD" id="cd09272">
    <property type="entry name" value="RNase_HI_RT_Ty1"/>
    <property type="match status" value="1"/>
</dbReference>
<dbReference type="SMART" id="SM00343">
    <property type="entry name" value="ZnF_C2HC"/>
    <property type="match status" value="2"/>
</dbReference>
<dbReference type="PROSITE" id="PS50994">
    <property type="entry name" value="INTEGRASE"/>
    <property type="match status" value="1"/>
</dbReference>
<dbReference type="Gene3D" id="3.30.420.10">
    <property type="entry name" value="Ribonuclease H-like superfamily/Ribonuclease H"/>
    <property type="match status" value="1"/>
</dbReference>
<dbReference type="InterPro" id="IPR025724">
    <property type="entry name" value="GAG-pre-integrase_dom"/>
</dbReference>
<dbReference type="PANTHER" id="PTHR11439:SF483">
    <property type="entry name" value="PEPTIDE SYNTHASE GLIP-LIKE, PUTATIVE (AFU_ORTHOLOGUE AFUA_3G12920)-RELATED"/>
    <property type="match status" value="1"/>
</dbReference>
<name>A0A7S0RGU7_9CHLO</name>
<evidence type="ECO:0000259" key="4">
    <source>
        <dbReference type="PROSITE" id="PS50994"/>
    </source>
</evidence>
<evidence type="ECO:0000313" key="5">
    <source>
        <dbReference type="EMBL" id="CAD8677074.1"/>
    </source>
</evidence>
<feature type="domain" description="CCHC-type" evidence="3">
    <location>
        <begin position="281"/>
        <end position="294"/>
    </location>
</feature>
<dbReference type="InterPro" id="IPR001878">
    <property type="entry name" value="Znf_CCHC"/>
</dbReference>
<dbReference type="InterPro" id="IPR012337">
    <property type="entry name" value="RNaseH-like_sf"/>
</dbReference>
<gene>
    <name evidence="5" type="ORF">POBO1169_LOCUS13451</name>
</gene>
<feature type="domain" description="CCHC-type" evidence="3">
    <location>
        <begin position="261"/>
        <end position="276"/>
    </location>
</feature>
<dbReference type="PROSITE" id="PS50158">
    <property type="entry name" value="ZF_CCHC"/>
    <property type="match status" value="2"/>
</dbReference>
<dbReference type="SUPFAM" id="SSF57756">
    <property type="entry name" value="Retrovirus zinc finger-like domains"/>
    <property type="match status" value="1"/>
</dbReference>
<proteinExistence type="predicted"/>